<reference evidence="1 2" key="1">
    <citation type="journal article" date="2009" name="Stand. Genomic Sci.">
        <title>Complete genome sequence of Sanguibacter keddieii type strain (ST-74).</title>
        <authorList>
            <person name="Ivanova N."/>
            <person name="Sikorski J."/>
            <person name="Sims D."/>
            <person name="Brettin T."/>
            <person name="Detter J.C."/>
            <person name="Han C."/>
            <person name="Lapidus A."/>
            <person name="Copeland A."/>
            <person name="Glavina Del Rio T."/>
            <person name="Nolan M."/>
            <person name="Chen F."/>
            <person name="Lucas S."/>
            <person name="Tice H."/>
            <person name="Cheng J.F."/>
            <person name="Bruce D."/>
            <person name="Goodwin L."/>
            <person name="Pitluck S."/>
            <person name="Pati A."/>
            <person name="Mavromatis K."/>
            <person name="Chen A."/>
            <person name="Palaniappan K."/>
            <person name="D'haeseleer P."/>
            <person name="Chain P."/>
            <person name="Bristow J."/>
            <person name="Eisen J.A."/>
            <person name="Markowitz V."/>
            <person name="Hugenholtz P."/>
            <person name="Goker M."/>
            <person name="Pukall R."/>
            <person name="Klenk H.P."/>
            <person name="Kyrpides N.C."/>
        </authorList>
    </citation>
    <scope>NUCLEOTIDE SEQUENCE [LARGE SCALE GENOMIC DNA]</scope>
    <source>
        <strain evidence="2">ATCC 51767 / DSM 10542 / NCFB 3025 / ST-74</strain>
    </source>
</reference>
<sequence>MVNPQDLLAVVLEDQVVVWDGSTADLHDPGPDWVGAWTDPSRGMTQHLSADGRYSETRGGRRDAYTGCFWAHRDWVAYLDDTGFWAFGQRADDVLHHARFVLRRVPPRA</sequence>
<dbReference type="eggNOG" id="COG0402">
    <property type="taxonomic scope" value="Bacteria"/>
</dbReference>
<name>D1BF61_SANKS</name>
<accession>D1BF61</accession>
<protein>
    <submittedName>
        <fullName evidence="1">Uncharacterized protein</fullName>
    </submittedName>
</protein>
<dbReference type="Pfam" id="PF11512">
    <property type="entry name" value="Atu4866"/>
    <property type="match status" value="1"/>
</dbReference>
<dbReference type="KEGG" id="ske:Sked_14200"/>
<organism evidence="1 2">
    <name type="scientific">Sanguibacter keddieii (strain ATCC 51767 / DSM 10542 / NCFB 3025 / ST-74)</name>
    <dbReference type="NCBI Taxonomy" id="446469"/>
    <lineage>
        <taxon>Bacteria</taxon>
        <taxon>Bacillati</taxon>
        <taxon>Actinomycetota</taxon>
        <taxon>Actinomycetes</taxon>
        <taxon>Micrococcales</taxon>
        <taxon>Sanguibacteraceae</taxon>
        <taxon>Sanguibacter</taxon>
    </lineage>
</organism>
<dbReference type="STRING" id="446469.Sked_14200"/>
<dbReference type="Gene3D" id="2.40.128.290">
    <property type="entry name" value="Uncharacterised protein Atu4866, PF11512"/>
    <property type="match status" value="1"/>
</dbReference>
<proteinExistence type="predicted"/>
<dbReference type="Proteomes" id="UP000000322">
    <property type="component" value="Chromosome"/>
</dbReference>
<keyword evidence="2" id="KW-1185">Reference proteome</keyword>
<evidence type="ECO:0000313" key="2">
    <source>
        <dbReference type="Proteomes" id="UP000000322"/>
    </source>
</evidence>
<evidence type="ECO:0000313" key="1">
    <source>
        <dbReference type="EMBL" id="ACZ21357.1"/>
    </source>
</evidence>
<dbReference type="HOGENOM" id="CLU_142247_0_0_11"/>
<gene>
    <name evidence="1" type="ordered locus">Sked_14200</name>
</gene>
<dbReference type="EMBL" id="CP001819">
    <property type="protein sequence ID" value="ACZ21357.1"/>
    <property type="molecule type" value="Genomic_DNA"/>
</dbReference>
<dbReference type="InterPro" id="IPR038646">
    <property type="entry name" value="Atu4866-like_sf"/>
</dbReference>
<dbReference type="InterPro" id="IPR020955">
    <property type="entry name" value="Uncharacterised_Atu4866"/>
</dbReference>
<dbReference type="AlphaFoldDB" id="D1BF61"/>